<dbReference type="Proteomes" id="UP001386437">
    <property type="component" value="Unassembled WGS sequence"/>
</dbReference>
<reference evidence="1 2" key="1">
    <citation type="journal article" date="2022" name="Arch. Microbiol.">
        <title>Paraburkholderia bengalensis sp. nov. isolated from roots of Oryza sativa, IR64.</title>
        <authorList>
            <person name="Nag P."/>
            <person name="Mondal N."/>
            <person name="Sarkar J."/>
            <person name="Das S."/>
        </authorList>
    </citation>
    <scope>NUCLEOTIDE SEQUENCE [LARGE SCALE GENOMIC DNA]</scope>
    <source>
        <strain evidence="1 2">IR64_4_BI</strain>
    </source>
</reference>
<dbReference type="RefSeq" id="WP_336602431.1">
    <property type="nucleotide sequence ID" value="NZ_JACFYJ010000137.1"/>
</dbReference>
<evidence type="ECO:0000313" key="1">
    <source>
        <dbReference type="EMBL" id="MEI6002846.1"/>
    </source>
</evidence>
<dbReference type="Pfam" id="PF12086">
    <property type="entry name" value="DUF3563"/>
    <property type="match status" value="1"/>
</dbReference>
<dbReference type="InterPro" id="IPR021946">
    <property type="entry name" value="DUF3563"/>
</dbReference>
<protein>
    <submittedName>
        <fullName evidence="1">DUF3563 family protein</fullName>
    </submittedName>
</protein>
<organism evidence="1 2">
    <name type="scientific">Paraburkholderia bengalensis</name>
    <dbReference type="NCBI Taxonomy" id="2747562"/>
    <lineage>
        <taxon>Bacteria</taxon>
        <taxon>Pseudomonadati</taxon>
        <taxon>Pseudomonadota</taxon>
        <taxon>Betaproteobacteria</taxon>
        <taxon>Burkholderiales</taxon>
        <taxon>Burkholderiaceae</taxon>
        <taxon>Paraburkholderia</taxon>
    </lineage>
</organism>
<evidence type="ECO:0000313" key="2">
    <source>
        <dbReference type="Proteomes" id="UP001386437"/>
    </source>
</evidence>
<keyword evidence="2" id="KW-1185">Reference proteome</keyword>
<name>A0ABU8J521_9BURK</name>
<proteinExistence type="predicted"/>
<dbReference type="EMBL" id="JACFYJ010000137">
    <property type="protein sequence ID" value="MEI6002846.1"/>
    <property type="molecule type" value="Genomic_DNA"/>
</dbReference>
<sequence length="60" mass="7125">MFEQLAHRLGSLFSSHEKENEEWLASSADLAELERRQRMLDDHSYPFHVHSSVMPRDWIA</sequence>
<accession>A0ABU8J521</accession>
<comment type="caution">
    <text evidence="1">The sequence shown here is derived from an EMBL/GenBank/DDBJ whole genome shotgun (WGS) entry which is preliminary data.</text>
</comment>
<gene>
    <name evidence="1" type="ORF">H3V53_38875</name>
</gene>